<dbReference type="PANTHER" id="PTHR42770">
    <property type="entry name" value="AMINO ACID TRANSPORTER-RELATED"/>
    <property type="match status" value="1"/>
</dbReference>
<evidence type="ECO:0000256" key="6">
    <source>
        <dbReference type="SAM" id="Coils"/>
    </source>
</evidence>
<keyword evidence="4 7" id="KW-1133">Transmembrane helix</keyword>
<keyword evidence="3 7" id="KW-0812">Transmembrane</keyword>
<dbReference type="PIRSF" id="PIRSF006060">
    <property type="entry name" value="AA_transporter"/>
    <property type="match status" value="1"/>
</dbReference>
<evidence type="ECO:0000256" key="1">
    <source>
        <dbReference type="ARBA" id="ARBA00004651"/>
    </source>
</evidence>
<reference evidence="8" key="1">
    <citation type="submission" date="2024-02" db="EMBL/GenBank/DDBJ databases">
        <title>Draft genome sequence of new strains in genus Ureaplasma.</title>
        <authorList>
            <person name="Nakajima Y."/>
            <person name="Segawa T."/>
        </authorList>
    </citation>
    <scope>NUCLEOTIDE SEQUENCE [LARGE SCALE GENOMIC DNA]</scope>
    <source>
        <strain evidence="8">OM1</strain>
    </source>
</reference>
<comment type="subcellular location">
    <subcellularLocation>
        <location evidence="1">Cell membrane</location>
        <topology evidence="1">Multi-pass membrane protein</topology>
    </subcellularLocation>
</comment>
<dbReference type="EMBL" id="BAABQM010000002">
    <property type="protein sequence ID" value="GAA5414630.1"/>
    <property type="molecule type" value="Genomic_DNA"/>
</dbReference>
<feature type="transmembrane region" description="Helical" evidence="7">
    <location>
        <begin position="536"/>
        <end position="559"/>
    </location>
</feature>
<dbReference type="PANTHER" id="PTHR42770:SF7">
    <property type="entry name" value="MEMBRANE PROTEIN"/>
    <property type="match status" value="1"/>
</dbReference>
<evidence type="ECO:0000256" key="5">
    <source>
        <dbReference type="ARBA" id="ARBA00023136"/>
    </source>
</evidence>
<organism evidence="8 9">
    <name type="scientific">Ureaplasma ceti</name>
    <dbReference type="NCBI Taxonomy" id="3119530"/>
    <lineage>
        <taxon>Bacteria</taxon>
        <taxon>Bacillati</taxon>
        <taxon>Mycoplasmatota</taxon>
        <taxon>Mycoplasmoidales</taxon>
        <taxon>Mycoplasmoidaceae</taxon>
        <taxon>Ureaplasma</taxon>
    </lineage>
</organism>
<feature type="transmembrane region" description="Helical" evidence="7">
    <location>
        <begin position="60"/>
        <end position="83"/>
    </location>
</feature>
<keyword evidence="6" id="KW-0175">Coiled coil</keyword>
<feature type="transmembrane region" description="Helical" evidence="7">
    <location>
        <begin position="398"/>
        <end position="426"/>
    </location>
</feature>
<feature type="transmembrane region" description="Helical" evidence="7">
    <location>
        <begin position="495"/>
        <end position="516"/>
    </location>
</feature>
<keyword evidence="2" id="KW-1003">Cell membrane</keyword>
<evidence type="ECO:0000256" key="4">
    <source>
        <dbReference type="ARBA" id="ARBA00022989"/>
    </source>
</evidence>
<feature type="transmembrane region" description="Helical" evidence="7">
    <location>
        <begin position="300"/>
        <end position="324"/>
    </location>
</feature>
<comment type="caution">
    <text evidence="8">The sequence shown here is derived from an EMBL/GenBank/DDBJ whole genome shotgun (WGS) entry which is preliminary data.</text>
</comment>
<sequence length="630" mass="70584">MNIKETSKRKTLGLKKEYRVTDSKPKRIGFFAAILVVIGSCVGTGIFFKAGTIMSNVNYSILLSLGCWIIAGFAVIAMGIALIDVAAQGKQDSLGIVSWTHTFNNLFFYKVNKNFYSFIFIPVKFFVVPVYICQSFQSGLSYVGATIDPVNHVLILSDFGKHVMDMPWWSILIIVTIINTFFIVVSGLSVNAGNKINMSIMYVKFIPIAFAFLIGFIVLGLNKGDLNPAYLTPKDDPTKSTWLYHPDNMNNRFGVTAPKPFTLLNPFIGVVMSMSAIFYAYDGFYVAVGIQGQLKQPKKISLVILFGLITVTVLYLAISLSIILGAYKGDWTKVGLFFVAKKCAWVYVLMSLLISVGILTEVNAYAMWFSLFFQTLIRNREVPGAKHLAKWNNLRKPVAGMIYLLIVVTFFTTVLTIVGALGYQVGPLAASNAGFSNYKGAYLKTAYLYMFIDLISNWQTVITFMFLCITILGWFRKKTLDKQNPKLKSDYVKMVSAIISCTITVFAMCFQFMEPIANLIINVQWNHLHPDHYESLVSQICLIVILVVIIAMSFIPAIFEAKNEKNKEIYRLEIQLHDKKLALQDLLAKKQDLAEQAQQEFVEFEQGAKMLGDVPVSAEVNVLPIDSNID</sequence>
<proteinExistence type="predicted"/>
<feature type="transmembrane region" description="Helical" evidence="7">
    <location>
        <begin position="202"/>
        <end position="221"/>
    </location>
</feature>
<accession>A0ABP9U6G6</accession>
<evidence type="ECO:0000313" key="9">
    <source>
        <dbReference type="Proteomes" id="UP001449582"/>
    </source>
</evidence>
<protein>
    <submittedName>
        <fullName evidence="8">APC family permease</fullName>
    </submittedName>
</protein>
<feature type="transmembrane region" description="Helical" evidence="7">
    <location>
        <begin position="168"/>
        <end position="190"/>
    </location>
</feature>
<feature type="transmembrane region" description="Helical" evidence="7">
    <location>
        <begin position="115"/>
        <end position="132"/>
    </location>
</feature>
<dbReference type="Gene3D" id="1.20.1740.10">
    <property type="entry name" value="Amino acid/polyamine transporter I"/>
    <property type="match status" value="1"/>
</dbReference>
<dbReference type="Pfam" id="PF13520">
    <property type="entry name" value="AA_permease_2"/>
    <property type="match status" value="1"/>
</dbReference>
<keyword evidence="9" id="KW-1185">Reference proteome</keyword>
<evidence type="ECO:0000256" key="2">
    <source>
        <dbReference type="ARBA" id="ARBA00022475"/>
    </source>
</evidence>
<feature type="transmembrane region" description="Helical" evidence="7">
    <location>
        <begin position="446"/>
        <end position="475"/>
    </location>
</feature>
<evidence type="ECO:0000256" key="7">
    <source>
        <dbReference type="SAM" id="Phobius"/>
    </source>
</evidence>
<gene>
    <name evidence="8" type="ORF">UREOM_3410</name>
</gene>
<name>A0ABP9U6G6_9BACT</name>
<feature type="transmembrane region" description="Helical" evidence="7">
    <location>
        <begin position="28"/>
        <end position="48"/>
    </location>
</feature>
<evidence type="ECO:0000313" key="8">
    <source>
        <dbReference type="EMBL" id="GAA5414630.1"/>
    </source>
</evidence>
<keyword evidence="5 7" id="KW-0472">Membrane</keyword>
<dbReference type="InterPro" id="IPR050367">
    <property type="entry name" value="APC_superfamily"/>
</dbReference>
<feature type="transmembrane region" description="Helical" evidence="7">
    <location>
        <begin position="267"/>
        <end position="288"/>
    </location>
</feature>
<feature type="transmembrane region" description="Helical" evidence="7">
    <location>
        <begin position="344"/>
        <end position="377"/>
    </location>
</feature>
<feature type="coiled-coil region" evidence="6">
    <location>
        <begin position="576"/>
        <end position="607"/>
    </location>
</feature>
<dbReference type="InterPro" id="IPR002293">
    <property type="entry name" value="AA/rel_permease1"/>
</dbReference>
<evidence type="ECO:0000256" key="3">
    <source>
        <dbReference type="ARBA" id="ARBA00022692"/>
    </source>
</evidence>
<dbReference type="Proteomes" id="UP001449582">
    <property type="component" value="Unassembled WGS sequence"/>
</dbReference>
<dbReference type="RefSeq" id="WP_353289791.1">
    <property type="nucleotide sequence ID" value="NZ_BAABQM010000002.1"/>
</dbReference>